<reference evidence="7 8" key="1">
    <citation type="journal article" date="2015" name="Nature">
        <title>rRNA introns, odd ribosomes, and small enigmatic genomes across a large radiation of phyla.</title>
        <authorList>
            <person name="Brown C.T."/>
            <person name="Hug L.A."/>
            <person name="Thomas B.C."/>
            <person name="Sharon I."/>
            <person name="Castelle C.J."/>
            <person name="Singh A."/>
            <person name="Wilkins M.J."/>
            <person name="Williams K.H."/>
            <person name="Banfield J.F."/>
        </authorList>
    </citation>
    <scope>NUCLEOTIDE SEQUENCE [LARGE SCALE GENOMIC DNA]</scope>
</reference>
<dbReference type="PANTHER" id="PTHR30093">
    <property type="entry name" value="GENERAL SECRETION PATHWAY PROTEIN G"/>
    <property type="match status" value="1"/>
</dbReference>
<dbReference type="Gene3D" id="3.30.700.10">
    <property type="entry name" value="Glycoprotein, Type 4 Pilin"/>
    <property type="match status" value="1"/>
</dbReference>
<dbReference type="GO" id="GO:0015628">
    <property type="term" value="P:protein secretion by the type II secretion system"/>
    <property type="evidence" value="ECO:0007669"/>
    <property type="project" value="InterPro"/>
</dbReference>
<dbReference type="GO" id="GO:0015627">
    <property type="term" value="C:type II protein secretion system complex"/>
    <property type="evidence" value="ECO:0007669"/>
    <property type="project" value="InterPro"/>
</dbReference>
<evidence type="ECO:0000256" key="1">
    <source>
        <dbReference type="ARBA" id="ARBA00004167"/>
    </source>
</evidence>
<sequence>MPRALRTVNNKRETINKNYSFQVSSFKFQVKKGFTLIELLIVISIIGLLAALTLASYGGAQAKARDGIRKSDLAQIRRALELAKSDCTGNAWYPNVTSYSALQTYLKPPNNYMSSVPNDPKNVSPQVYSFIPDPTNVNLSTSPYACPGNTTGTGNYSLYVTLERNTDQDGLASYQKCGGGTSNAKPGLPTSGGDASYTAGQYFVCNS</sequence>
<dbReference type="NCBIfam" id="TIGR02532">
    <property type="entry name" value="IV_pilin_GFxxxE"/>
    <property type="match status" value="1"/>
</dbReference>
<gene>
    <name evidence="7" type="ORF">UU56_C0029G0001</name>
</gene>
<name>A0A0G0VSV6_9BACT</name>
<evidence type="ECO:0000256" key="6">
    <source>
        <dbReference type="SAM" id="Phobius"/>
    </source>
</evidence>
<feature type="transmembrane region" description="Helical" evidence="6">
    <location>
        <begin position="34"/>
        <end position="60"/>
    </location>
</feature>
<dbReference type="PANTHER" id="PTHR30093:SF44">
    <property type="entry name" value="TYPE II SECRETION SYSTEM CORE PROTEIN G"/>
    <property type="match status" value="1"/>
</dbReference>
<keyword evidence="5 6" id="KW-0472">Membrane</keyword>
<dbReference type="EMBL" id="LCBC01000029">
    <property type="protein sequence ID" value="KKS02747.1"/>
    <property type="molecule type" value="Genomic_DNA"/>
</dbReference>
<dbReference type="AlphaFoldDB" id="A0A0G0VSV6"/>
<dbReference type="GO" id="GO:0016020">
    <property type="term" value="C:membrane"/>
    <property type="evidence" value="ECO:0007669"/>
    <property type="project" value="UniProtKB-SubCell"/>
</dbReference>
<protein>
    <submittedName>
        <fullName evidence="7">Type II secretion system pseudopilin OxpG</fullName>
    </submittedName>
</protein>
<evidence type="ECO:0000256" key="5">
    <source>
        <dbReference type="ARBA" id="ARBA00023136"/>
    </source>
</evidence>
<accession>A0A0G0VSV6</accession>
<keyword evidence="4 6" id="KW-1133">Transmembrane helix</keyword>
<evidence type="ECO:0000313" key="7">
    <source>
        <dbReference type="EMBL" id="KKS02747.1"/>
    </source>
</evidence>
<comment type="subcellular location">
    <subcellularLocation>
        <location evidence="1">Membrane</location>
        <topology evidence="1">Single-pass membrane protein</topology>
    </subcellularLocation>
</comment>
<dbReference type="Pfam" id="PF07963">
    <property type="entry name" value="N_methyl"/>
    <property type="match status" value="1"/>
</dbReference>
<dbReference type="InterPro" id="IPR012902">
    <property type="entry name" value="N_methyl_site"/>
</dbReference>
<proteinExistence type="predicted"/>
<evidence type="ECO:0000256" key="2">
    <source>
        <dbReference type="ARBA" id="ARBA00022481"/>
    </source>
</evidence>
<dbReference type="InterPro" id="IPR045584">
    <property type="entry name" value="Pilin-like"/>
</dbReference>
<keyword evidence="2" id="KW-0488">Methylation</keyword>
<organism evidence="7 8">
    <name type="scientific">Candidatus Curtissbacteria bacterium GW2011_GWA2_41_24</name>
    <dbReference type="NCBI Taxonomy" id="1618411"/>
    <lineage>
        <taxon>Bacteria</taxon>
        <taxon>Candidatus Curtissiibacteriota</taxon>
    </lineage>
</organism>
<comment type="caution">
    <text evidence="7">The sequence shown here is derived from an EMBL/GenBank/DDBJ whole genome shotgun (WGS) entry which is preliminary data.</text>
</comment>
<evidence type="ECO:0000313" key="8">
    <source>
        <dbReference type="Proteomes" id="UP000034493"/>
    </source>
</evidence>
<keyword evidence="3 6" id="KW-0812">Transmembrane</keyword>
<evidence type="ECO:0000256" key="3">
    <source>
        <dbReference type="ARBA" id="ARBA00022692"/>
    </source>
</evidence>
<evidence type="ECO:0000256" key="4">
    <source>
        <dbReference type="ARBA" id="ARBA00022989"/>
    </source>
</evidence>
<dbReference type="PRINTS" id="PR00813">
    <property type="entry name" value="BCTERIALGSPG"/>
</dbReference>
<dbReference type="PROSITE" id="PS00409">
    <property type="entry name" value="PROKAR_NTER_METHYL"/>
    <property type="match status" value="1"/>
</dbReference>
<dbReference type="SUPFAM" id="SSF54523">
    <property type="entry name" value="Pili subunits"/>
    <property type="match status" value="1"/>
</dbReference>
<dbReference type="Proteomes" id="UP000034493">
    <property type="component" value="Unassembled WGS sequence"/>
</dbReference>
<dbReference type="InterPro" id="IPR000983">
    <property type="entry name" value="Bac_GSPG_pilin"/>
</dbReference>